<evidence type="ECO:0000256" key="5">
    <source>
        <dbReference type="PIRSR" id="PIRSR617867-1"/>
    </source>
</evidence>
<feature type="active site" description="Nucleophile" evidence="5">
    <location>
        <position position="9"/>
    </location>
</feature>
<dbReference type="PRINTS" id="PR00719">
    <property type="entry name" value="LMWPTPASE"/>
</dbReference>
<dbReference type="RefSeq" id="WP_116235466.1">
    <property type="nucleotide sequence ID" value="NZ_QRDP01000004.1"/>
</dbReference>
<gene>
    <name evidence="7" type="ORF">DFR46_1026</name>
</gene>
<dbReference type="PANTHER" id="PTHR11717">
    <property type="entry name" value="LOW MOLECULAR WEIGHT PROTEIN TYROSINE PHOSPHATASE"/>
    <property type="match status" value="1"/>
</dbReference>
<evidence type="ECO:0000313" key="7">
    <source>
        <dbReference type="EMBL" id="RED16016.1"/>
    </source>
</evidence>
<dbReference type="CDD" id="cd16343">
    <property type="entry name" value="LMWPTP"/>
    <property type="match status" value="1"/>
</dbReference>
<evidence type="ECO:0000313" key="8">
    <source>
        <dbReference type="Proteomes" id="UP000256310"/>
    </source>
</evidence>
<sequence length="157" mass="16624">MPHSILFVCLGNICRSPMAEGAMRHVSEQRGMDIVVDSAGTGSWHVGDAPDRRARAAALASGVDISGQQARLIAAQDFDRFDQVIAMDRSVFGDLASLRPGTATAALSLFFDHVAGREGQDVADPYYGEEADFAASWAEIMAGAVALLERLGRGSAL</sequence>
<evidence type="ECO:0000256" key="4">
    <source>
        <dbReference type="ARBA" id="ARBA00022912"/>
    </source>
</evidence>
<accession>A0A3D9FFX8</accession>
<dbReference type="EMBL" id="QRDP01000004">
    <property type="protein sequence ID" value="RED16016.1"/>
    <property type="molecule type" value="Genomic_DNA"/>
</dbReference>
<evidence type="ECO:0000256" key="1">
    <source>
        <dbReference type="ARBA" id="ARBA00011063"/>
    </source>
</evidence>
<dbReference type="Gene3D" id="3.40.50.2300">
    <property type="match status" value="1"/>
</dbReference>
<dbReference type="AlphaFoldDB" id="A0A3D9FFX8"/>
<organism evidence="7 8">
    <name type="scientific">Parasphingopyxis lamellibrachiae</name>
    <dbReference type="NCBI Taxonomy" id="680125"/>
    <lineage>
        <taxon>Bacteria</taxon>
        <taxon>Pseudomonadati</taxon>
        <taxon>Pseudomonadota</taxon>
        <taxon>Alphaproteobacteria</taxon>
        <taxon>Sphingomonadales</taxon>
        <taxon>Sphingomonadaceae</taxon>
        <taxon>Parasphingopyxis</taxon>
    </lineage>
</organism>
<keyword evidence="8" id="KW-1185">Reference proteome</keyword>
<dbReference type="GO" id="GO:0004725">
    <property type="term" value="F:protein tyrosine phosphatase activity"/>
    <property type="evidence" value="ECO:0007669"/>
    <property type="project" value="UniProtKB-EC"/>
</dbReference>
<dbReference type="InterPro" id="IPR050438">
    <property type="entry name" value="LMW_PTPase"/>
</dbReference>
<evidence type="ECO:0000256" key="3">
    <source>
        <dbReference type="ARBA" id="ARBA00022801"/>
    </source>
</evidence>
<dbReference type="EC" id="3.1.3.48" evidence="2"/>
<proteinExistence type="inferred from homology"/>
<dbReference type="InterPro" id="IPR036196">
    <property type="entry name" value="Ptyr_pPase_sf"/>
</dbReference>
<dbReference type="Proteomes" id="UP000256310">
    <property type="component" value="Unassembled WGS sequence"/>
</dbReference>
<dbReference type="InterPro" id="IPR017867">
    <property type="entry name" value="Tyr_phospatase_low_mol_wt"/>
</dbReference>
<keyword evidence="4" id="KW-0904">Protein phosphatase</keyword>
<protein>
    <recommendedName>
        <fullName evidence="2">protein-tyrosine-phosphatase</fullName>
        <ecNumber evidence="2">3.1.3.48</ecNumber>
    </recommendedName>
</protein>
<comment type="similarity">
    <text evidence="1">Belongs to the low molecular weight phosphotyrosine protein phosphatase family.</text>
</comment>
<feature type="active site" evidence="5">
    <location>
        <position position="15"/>
    </location>
</feature>
<comment type="caution">
    <text evidence="7">The sequence shown here is derived from an EMBL/GenBank/DDBJ whole genome shotgun (WGS) entry which is preliminary data.</text>
</comment>
<dbReference type="Pfam" id="PF01451">
    <property type="entry name" value="LMWPc"/>
    <property type="match status" value="1"/>
</dbReference>
<evidence type="ECO:0000256" key="2">
    <source>
        <dbReference type="ARBA" id="ARBA00013064"/>
    </source>
</evidence>
<dbReference type="OrthoDB" id="9784339at2"/>
<dbReference type="InterPro" id="IPR023485">
    <property type="entry name" value="Ptyr_pPase"/>
</dbReference>
<evidence type="ECO:0000259" key="6">
    <source>
        <dbReference type="SMART" id="SM00226"/>
    </source>
</evidence>
<dbReference type="SUPFAM" id="SSF52788">
    <property type="entry name" value="Phosphotyrosine protein phosphatases I"/>
    <property type="match status" value="1"/>
</dbReference>
<name>A0A3D9FFX8_9SPHN</name>
<dbReference type="SMART" id="SM00226">
    <property type="entry name" value="LMWPc"/>
    <property type="match status" value="1"/>
</dbReference>
<feature type="domain" description="Phosphotyrosine protein phosphatase I" evidence="6">
    <location>
        <begin position="3"/>
        <end position="150"/>
    </location>
</feature>
<feature type="active site" description="Proton donor" evidence="5">
    <location>
        <position position="124"/>
    </location>
</feature>
<keyword evidence="3" id="KW-0378">Hydrolase</keyword>
<reference evidence="7 8" key="1">
    <citation type="submission" date="2018-07" db="EMBL/GenBank/DDBJ databases">
        <title>Genomic Encyclopedia of Type Strains, Phase IV (KMG-IV): sequencing the most valuable type-strain genomes for metagenomic binning, comparative biology and taxonomic classification.</title>
        <authorList>
            <person name="Goeker M."/>
        </authorList>
    </citation>
    <scope>NUCLEOTIDE SEQUENCE [LARGE SCALE GENOMIC DNA]</scope>
    <source>
        <strain evidence="7 8">DSM 26725</strain>
    </source>
</reference>
<dbReference type="PANTHER" id="PTHR11717:SF7">
    <property type="entry name" value="LOW MOLECULAR WEIGHT PHOSPHOTYROSINE PROTEIN PHOSPHATASE"/>
    <property type="match status" value="1"/>
</dbReference>